<protein>
    <recommendedName>
        <fullName evidence="4">HTH cro/C1-type domain-containing protein</fullName>
    </recommendedName>
</protein>
<comment type="caution">
    <text evidence="2">The sequence shown here is derived from an EMBL/GenBank/DDBJ whole genome shotgun (WGS) entry which is preliminary data.</text>
</comment>
<reference evidence="2 3" key="1">
    <citation type="journal article" date="2016" name="Nat. Commun.">
        <title>Thousands of microbial genomes shed light on interconnected biogeochemical processes in an aquifer system.</title>
        <authorList>
            <person name="Anantharaman K."/>
            <person name="Brown C.T."/>
            <person name="Hug L.A."/>
            <person name="Sharon I."/>
            <person name="Castelle C.J."/>
            <person name="Probst A.J."/>
            <person name="Thomas B.C."/>
            <person name="Singh A."/>
            <person name="Wilkins M.J."/>
            <person name="Karaoz U."/>
            <person name="Brodie E.L."/>
            <person name="Williams K.H."/>
            <person name="Hubbard S.S."/>
            <person name="Banfield J.F."/>
        </authorList>
    </citation>
    <scope>NUCLEOTIDE SEQUENCE [LARGE SCALE GENOMIC DNA]</scope>
</reference>
<dbReference type="InterPro" id="IPR013783">
    <property type="entry name" value="Ig-like_fold"/>
</dbReference>
<feature type="transmembrane region" description="Helical" evidence="1">
    <location>
        <begin position="104"/>
        <end position="123"/>
    </location>
</feature>
<dbReference type="GO" id="GO:0003677">
    <property type="term" value="F:DNA binding"/>
    <property type="evidence" value="ECO:0007669"/>
    <property type="project" value="InterPro"/>
</dbReference>
<dbReference type="Gene3D" id="1.10.260.40">
    <property type="entry name" value="lambda repressor-like DNA-binding domains"/>
    <property type="match status" value="1"/>
</dbReference>
<dbReference type="Pfam" id="PF09136">
    <property type="entry name" value="Glucodextran_B"/>
    <property type="match status" value="1"/>
</dbReference>
<dbReference type="EMBL" id="MFJR01000012">
    <property type="protein sequence ID" value="OGG26288.1"/>
    <property type="molecule type" value="Genomic_DNA"/>
</dbReference>
<dbReference type="AlphaFoldDB" id="A0A1F6ANP7"/>
<keyword evidence="1" id="KW-1133">Transmembrane helix</keyword>
<dbReference type="InterPro" id="IPR010982">
    <property type="entry name" value="Lambda_DNA-bd_dom_sf"/>
</dbReference>
<keyword evidence="1" id="KW-0472">Membrane</keyword>
<evidence type="ECO:0008006" key="4">
    <source>
        <dbReference type="Google" id="ProtNLM"/>
    </source>
</evidence>
<dbReference type="Gene3D" id="2.60.40.10">
    <property type="entry name" value="Immunoglobulins"/>
    <property type="match status" value="1"/>
</dbReference>
<evidence type="ECO:0000313" key="3">
    <source>
        <dbReference type="Proteomes" id="UP000176609"/>
    </source>
</evidence>
<keyword evidence="1" id="KW-0812">Transmembrane</keyword>
<sequence length="214" mass="24289">MHTVGEILKKARIEKKLSYEDIEKTLRIRKKFLIALEENTWDKLPSLPYIKGFLRSYSALLELKPEEVIAIFRRQFRQQEKSGLLPDGITKPVNEYSVYFTPQSAVVIITLSLITLLFIYLFYQYRGVISPPKLTIISPAEGETIPSEKVQIHGMTDNDAVVSVNNQKIALTDNGEFTTILTLSPGINTIVVESTSKFGKKKIINRTVQIQSTQ</sequence>
<evidence type="ECO:0000256" key="1">
    <source>
        <dbReference type="SAM" id="Phobius"/>
    </source>
</evidence>
<dbReference type="PANTHER" id="PTHR34475">
    <property type="match status" value="1"/>
</dbReference>
<organism evidence="2 3">
    <name type="scientific">Candidatus Gottesmanbacteria bacterium RIFCSPLOWO2_01_FULL_39_12b</name>
    <dbReference type="NCBI Taxonomy" id="1798388"/>
    <lineage>
        <taxon>Bacteria</taxon>
        <taxon>Candidatus Gottesmaniibacteriota</taxon>
    </lineage>
</organism>
<proteinExistence type="predicted"/>
<dbReference type="InterPro" id="IPR050400">
    <property type="entry name" value="Bact_Cytoskel_RodZ"/>
</dbReference>
<evidence type="ECO:0000313" key="2">
    <source>
        <dbReference type="EMBL" id="OGG26288.1"/>
    </source>
</evidence>
<dbReference type="PANTHER" id="PTHR34475:SF1">
    <property type="entry name" value="CYTOSKELETON PROTEIN RODZ"/>
    <property type="match status" value="1"/>
</dbReference>
<dbReference type="Proteomes" id="UP000176609">
    <property type="component" value="Unassembled WGS sequence"/>
</dbReference>
<gene>
    <name evidence="2" type="ORF">A2960_04925</name>
</gene>
<dbReference type="Pfam" id="PF13413">
    <property type="entry name" value="HTH_25"/>
    <property type="match status" value="1"/>
</dbReference>
<name>A0A1F6ANP7_9BACT</name>
<accession>A0A1F6ANP7</accession>